<feature type="transmembrane region" description="Helical" evidence="1">
    <location>
        <begin position="57"/>
        <end position="89"/>
    </location>
</feature>
<comment type="caution">
    <text evidence="2">The sequence shown here is derived from an EMBL/GenBank/DDBJ whole genome shotgun (WGS) entry which is preliminary data.</text>
</comment>
<dbReference type="EMBL" id="AFNT02000057">
    <property type="protein sequence ID" value="ERJ04774.1"/>
    <property type="molecule type" value="Genomic_DNA"/>
</dbReference>
<keyword evidence="1" id="KW-1133">Transmembrane helix</keyword>
<feature type="transmembrane region" description="Helical" evidence="1">
    <location>
        <begin position="5"/>
        <end position="23"/>
    </location>
</feature>
<evidence type="ECO:0000256" key="1">
    <source>
        <dbReference type="SAM" id="Phobius"/>
    </source>
</evidence>
<proteinExistence type="predicted"/>
<sequence>MDYRVSNGVVIGLSVAIIGWTLLWLQQPIFGIAVVSGLTTSYTTWRHEKPGEAGLLIALWNLIAVAAWTANLLFIAGSVVIAGIVYFAWTVRK</sequence>
<dbReference type="RefSeq" id="WP_021029753.1">
    <property type="nucleotide sequence ID" value="NC_021921.1"/>
</dbReference>
<gene>
    <name evidence="2" type="ORF">HLRTI_003242</name>
</gene>
<dbReference type="Proteomes" id="UP000003861">
    <property type="component" value="Unassembled WGS sequence"/>
</dbReference>
<accession>U2F894</accession>
<dbReference type="AlphaFoldDB" id="U2F894"/>
<keyword evidence="1" id="KW-0812">Transmembrane</keyword>
<keyword evidence="1" id="KW-0472">Membrane</keyword>
<name>U2F894_9EURY</name>
<reference evidence="2 3" key="1">
    <citation type="journal article" date="2011" name="J. Bacteriol.">
        <title>Genome sequence of Halorhabdus tiamatea, the first archaeon isolated from a deep-sea anoxic brine lake.</title>
        <authorList>
            <person name="Antunes A."/>
            <person name="Alam I."/>
            <person name="Bajic V.B."/>
            <person name="Stingl U."/>
        </authorList>
    </citation>
    <scope>NUCLEOTIDE SEQUENCE [LARGE SCALE GENOMIC DNA]</scope>
    <source>
        <strain evidence="2 3">SARL4B</strain>
    </source>
</reference>
<organism evidence="2 3">
    <name type="scientific">Halorhabdus tiamatea SARL4B</name>
    <dbReference type="NCBI Taxonomy" id="1033806"/>
    <lineage>
        <taxon>Archaea</taxon>
        <taxon>Methanobacteriati</taxon>
        <taxon>Methanobacteriota</taxon>
        <taxon>Stenosarchaea group</taxon>
        <taxon>Halobacteria</taxon>
        <taxon>Halobacteriales</taxon>
        <taxon>Haloarculaceae</taxon>
        <taxon>Halorhabdus</taxon>
    </lineage>
</organism>
<dbReference type="GeneID" id="23800189"/>
<reference evidence="2 3" key="2">
    <citation type="journal article" date="2013" name="PLoS ONE">
        <title>INDIGO - INtegrated Data Warehouse of MIcrobial GenOmes with Examples from the Red Sea Extremophiles.</title>
        <authorList>
            <person name="Alam I."/>
            <person name="Antunes A."/>
            <person name="Kamau A.A."/>
            <person name="Ba Alawi W."/>
            <person name="Kalkatawi M."/>
            <person name="Stingl U."/>
            <person name="Bajic V.B."/>
        </authorList>
    </citation>
    <scope>NUCLEOTIDE SEQUENCE [LARGE SCALE GENOMIC DNA]</scope>
    <source>
        <strain evidence="2 3">SARL4B</strain>
    </source>
</reference>
<evidence type="ECO:0000313" key="3">
    <source>
        <dbReference type="Proteomes" id="UP000003861"/>
    </source>
</evidence>
<evidence type="ECO:0000313" key="2">
    <source>
        <dbReference type="EMBL" id="ERJ04774.1"/>
    </source>
</evidence>
<protein>
    <submittedName>
        <fullName evidence="2">Uncharacterized protein</fullName>
    </submittedName>
</protein>
<dbReference type="OrthoDB" id="376605at2157"/>